<proteinExistence type="predicted"/>
<sequence>MTVRLSVPGEGTSTALLLRPWRRDDIKNLVAAHQDELLRRTLTTPLTDEPQAQEWLKAQAAGWVEATRFSFAVVSNADDQFLLGYVVVKVETAGVAQVGYWTAAHARGTGVAPRALATASRWALETQKMVSLSRLELFHAIDNSASCRVANKCGYALREVLTPAPPAFPSMGHRHVRVPSRQSP</sequence>
<dbReference type="InterPro" id="IPR016181">
    <property type="entry name" value="Acyl_CoA_acyltransferase"/>
</dbReference>
<name>A0ABT1DVC7_9ACTN</name>
<dbReference type="EMBL" id="JAMYJR010000028">
    <property type="protein sequence ID" value="MCO8274011.1"/>
    <property type="molecule type" value="Genomic_DNA"/>
</dbReference>
<keyword evidence="3" id="KW-1185">Reference proteome</keyword>
<evidence type="ECO:0000313" key="3">
    <source>
        <dbReference type="Proteomes" id="UP001523369"/>
    </source>
</evidence>
<dbReference type="Proteomes" id="UP001523369">
    <property type="component" value="Unassembled WGS sequence"/>
</dbReference>
<dbReference type="PANTHER" id="PTHR43441">
    <property type="entry name" value="RIBOSOMAL-PROTEIN-SERINE ACETYLTRANSFERASE"/>
    <property type="match status" value="1"/>
</dbReference>
<accession>A0ABT1DVC7</accession>
<organism evidence="2 3">
    <name type="scientific">Paractinoplanes aksuensis</name>
    <dbReference type="NCBI Taxonomy" id="2939490"/>
    <lineage>
        <taxon>Bacteria</taxon>
        <taxon>Bacillati</taxon>
        <taxon>Actinomycetota</taxon>
        <taxon>Actinomycetes</taxon>
        <taxon>Micromonosporales</taxon>
        <taxon>Micromonosporaceae</taxon>
        <taxon>Paractinoplanes</taxon>
    </lineage>
</organism>
<dbReference type="InterPro" id="IPR051908">
    <property type="entry name" value="Ribosomal_N-acetyltransferase"/>
</dbReference>
<dbReference type="RefSeq" id="WP_253240087.1">
    <property type="nucleotide sequence ID" value="NZ_JAMYJR010000028.1"/>
</dbReference>
<evidence type="ECO:0000313" key="2">
    <source>
        <dbReference type="EMBL" id="MCO8274011.1"/>
    </source>
</evidence>
<dbReference type="PANTHER" id="PTHR43441:SF10">
    <property type="entry name" value="ACETYLTRANSFERASE"/>
    <property type="match status" value="1"/>
</dbReference>
<dbReference type="PROSITE" id="PS51186">
    <property type="entry name" value="GNAT"/>
    <property type="match status" value="1"/>
</dbReference>
<dbReference type="InterPro" id="IPR000182">
    <property type="entry name" value="GNAT_dom"/>
</dbReference>
<reference evidence="2 3" key="1">
    <citation type="submission" date="2022-06" db="EMBL/GenBank/DDBJ databases">
        <title>New Species of the Genus Actinoplanes, ActinopZanes ferrugineus.</title>
        <authorList>
            <person name="Ding P."/>
        </authorList>
    </citation>
    <scope>NUCLEOTIDE SEQUENCE [LARGE SCALE GENOMIC DNA]</scope>
    <source>
        <strain evidence="2 3">TRM88003</strain>
    </source>
</reference>
<dbReference type="Pfam" id="PF13302">
    <property type="entry name" value="Acetyltransf_3"/>
    <property type="match status" value="1"/>
</dbReference>
<protein>
    <submittedName>
        <fullName evidence="2">GNAT family N-acetyltransferase</fullName>
    </submittedName>
</protein>
<feature type="domain" description="N-acetyltransferase" evidence="1">
    <location>
        <begin position="16"/>
        <end position="176"/>
    </location>
</feature>
<dbReference type="Gene3D" id="3.40.630.30">
    <property type="match status" value="1"/>
</dbReference>
<dbReference type="SUPFAM" id="SSF55729">
    <property type="entry name" value="Acyl-CoA N-acyltransferases (Nat)"/>
    <property type="match status" value="1"/>
</dbReference>
<comment type="caution">
    <text evidence="2">The sequence shown here is derived from an EMBL/GenBank/DDBJ whole genome shotgun (WGS) entry which is preliminary data.</text>
</comment>
<gene>
    <name evidence="2" type="ORF">M1L60_25760</name>
</gene>
<evidence type="ECO:0000259" key="1">
    <source>
        <dbReference type="PROSITE" id="PS51186"/>
    </source>
</evidence>